<dbReference type="AlphaFoldDB" id="A0A9W6XSP6"/>
<name>A0A9W6XSP6_9STRA</name>
<sequence>MASEVTSNVLTTGPAAQHRNITAPRPPLPQFNGCHTSTVLPRRLVHRRSSASFRADCAWLHFPGNGYTHLALSACEPTNSSNGPARNQHGAAADAPEDGEPRAARGPSQLGAVGLVLELLDSRIPELSFTHSPNMNASEEDKNTKSLHITRAAGSDGNPVVLIKVHHEGESVASLNVGEARVFRVRVLSNHAGEDVS</sequence>
<organism evidence="2 3">
    <name type="scientific">Phytophthora fragariaefolia</name>
    <dbReference type="NCBI Taxonomy" id="1490495"/>
    <lineage>
        <taxon>Eukaryota</taxon>
        <taxon>Sar</taxon>
        <taxon>Stramenopiles</taxon>
        <taxon>Oomycota</taxon>
        <taxon>Peronosporomycetes</taxon>
        <taxon>Peronosporales</taxon>
        <taxon>Peronosporaceae</taxon>
        <taxon>Phytophthora</taxon>
    </lineage>
</organism>
<comment type="caution">
    <text evidence="2">The sequence shown here is derived from an EMBL/GenBank/DDBJ whole genome shotgun (WGS) entry which is preliminary data.</text>
</comment>
<dbReference type="Proteomes" id="UP001165121">
    <property type="component" value="Unassembled WGS sequence"/>
</dbReference>
<evidence type="ECO:0000313" key="3">
    <source>
        <dbReference type="Proteomes" id="UP001165121"/>
    </source>
</evidence>
<dbReference type="OrthoDB" id="511009at2759"/>
<feature type="region of interest" description="Disordered" evidence="1">
    <location>
        <begin position="1"/>
        <end position="33"/>
    </location>
</feature>
<accession>A0A9W6XSP6</accession>
<dbReference type="InterPro" id="IPR009044">
    <property type="entry name" value="ssDNA-bd_transcriptional_reg"/>
</dbReference>
<keyword evidence="3" id="KW-1185">Reference proteome</keyword>
<dbReference type="GO" id="GO:0003677">
    <property type="term" value="F:DNA binding"/>
    <property type="evidence" value="ECO:0007669"/>
    <property type="project" value="InterPro"/>
</dbReference>
<feature type="region of interest" description="Disordered" evidence="1">
    <location>
        <begin position="77"/>
        <end position="107"/>
    </location>
</feature>
<proteinExistence type="predicted"/>
<evidence type="ECO:0000256" key="1">
    <source>
        <dbReference type="SAM" id="MobiDB-lite"/>
    </source>
</evidence>
<dbReference type="Gene3D" id="2.30.31.10">
    <property type="entry name" value="Transcriptional Coactivator Pc4, Chain A"/>
    <property type="match status" value="1"/>
</dbReference>
<feature type="compositionally biased region" description="Polar residues" evidence="1">
    <location>
        <begin position="1"/>
        <end position="11"/>
    </location>
</feature>
<evidence type="ECO:0000313" key="2">
    <source>
        <dbReference type="EMBL" id="GMF44306.1"/>
    </source>
</evidence>
<dbReference type="EMBL" id="BSXT01001660">
    <property type="protein sequence ID" value="GMF44306.1"/>
    <property type="molecule type" value="Genomic_DNA"/>
</dbReference>
<dbReference type="GO" id="GO:0006355">
    <property type="term" value="P:regulation of DNA-templated transcription"/>
    <property type="evidence" value="ECO:0007669"/>
    <property type="project" value="InterPro"/>
</dbReference>
<reference evidence="2" key="1">
    <citation type="submission" date="2023-04" db="EMBL/GenBank/DDBJ databases">
        <title>Phytophthora fragariaefolia NBRC 109709.</title>
        <authorList>
            <person name="Ichikawa N."/>
            <person name="Sato H."/>
            <person name="Tonouchi N."/>
        </authorList>
    </citation>
    <scope>NUCLEOTIDE SEQUENCE</scope>
    <source>
        <strain evidence="2">NBRC 109709</strain>
    </source>
</reference>
<protein>
    <submittedName>
        <fullName evidence="2">Unnamed protein product</fullName>
    </submittedName>
</protein>
<gene>
    <name evidence="2" type="ORF">Pfra01_001536300</name>
</gene>